<evidence type="ECO:0000256" key="1">
    <source>
        <dbReference type="SAM" id="Phobius"/>
    </source>
</evidence>
<keyword evidence="1" id="KW-0812">Transmembrane</keyword>
<keyword evidence="3" id="KW-1185">Reference proteome</keyword>
<gene>
    <name evidence="2" type="ordered locus">Mahau_1474</name>
</gene>
<accession>F3ZXZ5</accession>
<proteinExistence type="predicted"/>
<sequence>MDINIGNIITFVGFVISIIYPIIVLKVFENIYKRYNKKLYFLIVPICIVTVFFIPYLIVYLIDPDIVFNLESIWDFSVKSGFIICFDIPTTFVSIICTIFGYIK</sequence>
<dbReference type="HOGENOM" id="CLU_2246754_0_0_9"/>
<evidence type="ECO:0000313" key="3">
    <source>
        <dbReference type="Proteomes" id="UP000008457"/>
    </source>
</evidence>
<dbReference type="EMBL" id="CP002360">
    <property type="protein sequence ID" value="AEE96665.1"/>
    <property type="molecule type" value="Genomic_DNA"/>
</dbReference>
<feature type="transmembrane region" description="Helical" evidence="1">
    <location>
        <begin position="40"/>
        <end position="61"/>
    </location>
</feature>
<keyword evidence="1" id="KW-0472">Membrane</keyword>
<reference evidence="3" key="1">
    <citation type="submission" date="2010-11" db="EMBL/GenBank/DDBJ databases">
        <title>The complete genome of Mahella australiensis DSM 15567.</title>
        <authorList>
            <consortium name="US DOE Joint Genome Institute (JGI-PGF)"/>
            <person name="Lucas S."/>
            <person name="Copeland A."/>
            <person name="Lapidus A."/>
            <person name="Bruce D."/>
            <person name="Goodwin L."/>
            <person name="Pitluck S."/>
            <person name="Kyrpides N."/>
            <person name="Mavromatis K."/>
            <person name="Pagani I."/>
            <person name="Ivanova N."/>
            <person name="Teshima H."/>
            <person name="Brettin T."/>
            <person name="Detter J.C."/>
            <person name="Han C."/>
            <person name="Tapia R."/>
            <person name="Land M."/>
            <person name="Hauser L."/>
            <person name="Markowitz V."/>
            <person name="Cheng J.-F."/>
            <person name="Hugenholtz P."/>
            <person name="Woyke T."/>
            <person name="Wu D."/>
            <person name="Spring S."/>
            <person name="Pukall R."/>
            <person name="Steenblock K."/>
            <person name="Schneider S."/>
            <person name="Klenk H.-P."/>
            <person name="Eisen J.A."/>
        </authorList>
    </citation>
    <scope>NUCLEOTIDE SEQUENCE [LARGE SCALE GENOMIC DNA]</scope>
    <source>
        <strain evidence="3">DSM 15567 / CIP 107919 / 50-1 BON</strain>
    </source>
</reference>
<feature type="transmembrane region" description="Helical" evidence="1">
    <location>
        <begin position="81"/>
        <end position="103"/>
    </location>
</feature>
<reference evidence="2 3" key="2">
    <citation type="journal article" date="2011" name="Stand. Genomic Sci.">
        <title>Complete genome sequence of Mahella australiensis type strain (50-1 BON).</title>
        <authorList>
            <person name="Sikorski J."/>
            <person name="Teshima H."/>
            <person name="Nolan M."/>
            <person name="Lucas S."/>
            <person name="Hammon N."/>
            <person name="Deshpande S."/>
            <person name="Cheng J.F."/>
            <person name="Pitluck S."/>
            <person name="Liolios K."/>
            <person name="Pagani I."/>
            <person name="Ivanova N."/>
            <person name="Huntemann M."/>
            <person name="Mavromatis K."/>
            <person name="Ovchinikova G."/>
            <person name="Pati A."/>
            <person name="Tapia R."/>
            <person name="Han C."/>
            <person name="Goodwin L."/>
            <person name="Chen A."/>
            <person name="Palaniappan K."/>
            <person name="Land M."/>
            <person name="Hauser L."/>
            <person name="Ngatchou-Djao O.D."/>
            <person name="Rohde M."/>
            <person name="Pukall R."/>
            <person name="Spring S."/>
            <person name="Abt B."/>
            <person name="Goker M."/>
            <person name="Detter J.C."/>
            <person name="Woyke T."/>
            <person name="Bristow J."/>
            <person name="Markowitz V."/>
            <person name="Hugenholtz P."/>
            <person name="Eisen J.A."/>
            <person name="Kyrpides N.C."/>
            <person name="Klenk H.P."/>
            <person name="Lapidus A."/>
        </authorList>
    </citation>
    <scope>NUCLEOTIDE SEQUENCE [LARGE SCALE GENOMIC DNA]</scope>
    <source>
        <strain evidence="3">DSM 15567 / CIP 107919 / 50-1 BON</strain>
    </source>
</reference>
<dbReference type="AlphaFoldDB" id="F3ZXZ5"/>
<protein>
    <submittedName>
        <fullName evidence="2">Uncharacterized protein</fullName>
    </submittedName>
</protein>
<organism evidence="2 3">
    <name type="scientific">Mahella australiensis (strain DSM 15567 / CIP 107919 / 50-1 BON)</name>
    <dbReference type="NCBI Taxonomy" id="697281"/>
    <lineage>
        <taxon>Bacteria</taxon>
        <taxon>Bacillati</taxon>
        <taxon>Bacillota</taxon>
        <taxon>Clostridia</taxon>
        <taxon>Thermoanaerobacterales</taxon>
        <taxon>Thermoanaerobacterales Family IV. Incertae Sedis</taxon>
        <taxon>Mahella</taxon>
    </lineage>
</organism>
<dbReference type="Proteomes" id="UP000008457">
    <property type="component" value="Chromosome"/>
</dbReference>
<keyword evidence="1" id="KW-1133">Transmembrane helix</keyword>
<dbReference type="KEGG" id="mas:Mahau_1474"/>
<name>F3ZXZ5_MAHA5</name>
<feature type="transmembrane region" description="Helical" evidence="1">
    <location>
        <begin position="6"/>
        <end position="28"/>
    </location>
</feature>
<evidence type="ECO:0000313" key="2">
    <source>
        <dbReference type="EMBL" id="AEE96665.1"/>
    </source>
</evidence>